<dbReference type="AlphaFoldDB" id="B9SXN4"/>
<reference evidence="2" key="1">
    <citation type="journal article" date="2010" name="Nat. Biotechnol.">
        <title>Draft genome sequence of the oilseed species Ricinus communis.</title>
        <authorList>
            <person name="Chan A.P."/>
            <person name="Crabtree J."/>
            <person name="Zhao Q."/>
            <person name="Lorenzi H."/>
            <person name="Orvis J."/>
            <person name="Puiu D."/>
            <person name="Melake-Berhan A."/>
            <person name="Jones K.M."/>
            <person name="Redman J."/>
            <person name="Chen G."/>
            <person name="Cahoon E.B."/>
            <person name="Gedil M."/>
            <person name="Stanke M."/>
            <person name="Haas B.J."/>
            <person name="Wortman J.R."/>
            <person name="Fraser-Liggett C.M."/>
            <person name="Ravel J."/>
            <person name="Rabinowicz P.D."/>
        </authorList>
    </citation>
    <scope>NUCLEOTIDE SEQUENCE [LARGE SCALE GENOMIC DNA]</scope>
    <source>
        <strain evidence="2">cv. Hale</strain>
    </source>
</reference>
<dbReference type="InParanoid" id="B9SXN4"/>
<dbReference type="Proteomes" id="UP000008311">
    <property type="component" value="Unassembled WGS sequence"/>
</dbReference>
<accession>B9SXN4</accession>
<name>B9SXN4_RICCO</name>
<dbReference type="EMBL" id="EQ974230">
    <property type="protein sequence ID" value="EEF31613.1"/>
    <property type="molecule type" value="Genomic_DNA"/>
</dbReference>
<keyword evidence="2" id="KW-1185">Reference proteome</keyword>
<proteinExistence type="predicted"/>
<evidence type="ECO:0000313" key="2">
    <source>
        <dbReference type="Proteomes" id="UP000008311"/>
    </source>
</evidence>
<gene>
    <name evidence="1" type="ORF">RCOM_0003330</name>
</gene>
<protein>
    <submittedName>
        <fullName evidence="1">Uncharacterized protein</fullName>
    </submittedName>
</protein>
<sequence length="60" mass="7052">MTSKDPETRKTGRGRIKELANEKNQWLEYTTSIQPKYLLELTSFRAFSIDHFIPCLPSTY</sequence>
<evidence type="ECO:0000313" key="1">
    <source>
        <dbReference type="EMBL" id="EEF31613.1"/>
    </source>
</evidence>
<organism evidence="1 2">
    <name type="scientific">Ricinus communis</name>
    <name type="common">Castor bean</name>
    <dbReference type="NCBI Taxonomy" id="3988"/>
    <lineage>
        <taxon>Eukaryota</taxon>
        <taxon>Viridiplantae</taxon>
        <taxon>Streptophyta</taxon>
        <taxon>Embryophyta</taxon>
        <taxon>Tracheophyta</taxon>
        <taxon>Spermatophyta</taxon>
        <taxon>Magnoliopsida</taxon>
        <taxon>eudicotyledons</taxon>
        <taxon>Gunneridae</taxon>
        <taxon>Pentapetalae</taxon>
        <taxon>rosids</taxon>
        <taxon>fabids</taxon>
        <taxon>Malpighiales</taxon>
        <taxon>Euphorbiaceae</taxon>
        <taxon>Acalyphoideae</taxon>
        <taxon>Acalypheae</taxon>
        <taxon>Ricinus</taxon>
    </lineage>
</organism>